<accession>A0A6G7VG83</accession>
<protein>
    <submittedName>
        <fullName evidence="3">DUF2892 domain-containing protein</fullName>
    </submittedName>
</protein>
<evidence type="ECO:0000256" key="1">
    <source>
        <dbReference type="SAM" id="Phobius"/>
    </source>
</evidence>
<feature type="transmembrane region" description="Helical" evidence="1">
    <location>
        <begin position="12"/>
        <end position="36"/>
    </location>
</feature>
<keyword evidence="1" id="KW-0472">Membrane</keyword>
<evidence type="ECO:0000313" key="3">
    <source>
        <dbReference type="EMBL" id="QIK38886.1"/>
    </source>
</evidence>
<organism evidence="3 4">
    <name type="scientific">Caldichromatium japonicum</name>
    <dbReference type="NCBI Taxonomy" id="2699430"/>
    <lineage>
        <taxon>Bacteria</taxon>
        <taxon>Pseudomonadati</taxon>
        <taxon>Pseudomonadota</taxon>
        <taxon>Gammaproteobacteria</taxon>
        <taxon>Chromatiales</taxon>
        <taxon>Chromatiaceae</taxon>
        <taxon>Caldichromatium</taxon>
    </lineage>
</organism>
<dbReference type="AlphaFoldDB" id="A0A6G7VG83"/>
<name>A0A6G7VG83_9GAMM</name>
<feature type="domain" description="Inner membrane protein YgaP-like transmembrane" evidence="2">
    <location>
        <begin position="1"/>
        <end position="58"/>
    </location>
</feature>
<dbReference type="Pfam" id="PF11127">
    <property type="entry name" value="YgaP-like_TM"/>
    <property type="match status" value="1"/>
</dbReference>
<sequence>MTKNIGGGDRMVRFIAGTFLVLIGVAKSSLMVWFGLALLATAYLRTCPAYSVLNIDTTR</sequence>
<dbReference type="EMBL" id="CP048029">
    <property type="protein sequence ID" value="QIK38886.1"/>
    <property type="molecule type" value="Genomic_DNA"/>
</dbReference>
<dbReference type="KEGG" id="cjap:GWK36_13845"/>
<reference evidence="4" key="1">
    <citation type="submission" date="2020-01" db="EMBL/GenBank/DDBJ databases">
        <title>Caldichromatium gen. nov., sp. nov., a thermophilic purple sulfur bacterium member of the family Chromatiaceae isolated from Nakabusa hot spring, Japan.</title>
        <authorList>
            <person name="Saini M.K."/>
            <person name="Hanada S."/>
            <person name="Tank M."/>
        </authorList>
    </citation>
    <scope>NUCLEOTIDE SEQUENCE [LARGE SCALE GENOMIC DNA]</scope>
    <source>
        <strain evidence="4">No.7</strain>
    </source>
</reference>
<evidence type="ECO:0000313" key="4">
    <source>
        <dbReference type="Proteomes" id="UP000502699"/>
    </source>
</evidence>
<evidence type="ECO:0000259" key="2">
    <source>
        <dbReference type="Pfam" id="PF11127"/>
    </source>
</evidence>
<dbReference type="InterPro" id="IPR021309">
    <property type="entry name" value="YgaP-like_TM"/>
</dbReference>
<keyword evidence="4" id="KW-1185">Reference proteome</keyword>
<proteinExistence type="predicted"/>
<dbReference type="Proteomes" id="UP000502699">
    <property type="component" value="Chromosome"/>
</dbReference>
<dbReference type="RefSeq" id="WP_166271990.1">
    <property type="nucleotide sequence ID" value="NZ_CP048029.1"/>
</dbReference>
<keyword evidence="1" id="KW-1133">Transmembrane helix</keyword>
<gene>
    <name evidence="3" type="ORF">GWK36_13845</name>
</gene>
<keyword evidence="1" id="KW-0812">Transmembrane</keyword>